<keyword evidence="2 3" id="KW-0802">TPR repeat</keyword>
<evidence type="ECO:0000313" key="5">
    <source>
        <dbReference type="EMBL" id="QHI36847.1"/>
    </source>
</evidence>
<feature type="repeat" description="TPR" evidence="3">
    <location>
        <begin position="133"/>
        <end position="166"/>
    </location>
</feature>
<proteinExistence type="predicted"/>
<evidence type="ECO:0000256" key="4">
    <source>
        <dbReference type="SAM" id="SignalP"/>
    </source>
</evidence>
<evidence type="ECO:0000256" key="3">
    <source>
        <dbReference type="PROSITE-ProRule" id="PRU00339"/>
    </source>
</evidence>
<dbReference type="SUPFAM" id="SSF48452">
    <property type="entry name" value="TPR-like"/>
    <property type="match status" value="1"/>
</dbReference>
<dbReference type="RefSeq" id="WP_160129520.1">
    <property type="nucleotide sequence ID" value="NZ_CP019288.1"/>
</dbReference>
<dbReference type="AlphaFoldDB" id="A0A7L4ZK57"/>
<keyword evidence="5" id="KW-0449">Lipoprotein</keyword>
<dbReference type="EMBL" id="CP019288">
    <property type="protein sequence ID" value="QHI36847.1"/>
    <property type="molecule type" value="Genomic_DNA"/>
</dbReference>
<evidence type="ECO:0000256" key="1">
    <source>
        <dbReference type="ARBA" id="ARBA00022737"/>
    </source>
</evidence>
<dbReference type="Pfam" id="PF00515">
    <property type="entry name" value="TPR_1"/>
    <property type="match status" value="1"/>
</dbReference>
<dbReference type="Pfam" id="PF13432">
    <property type="entry name" value="TPR_16"/>
    <property type="match status" value="1"/>
</dbReference>
<feature type="signal peptide" evidence="4">
    <location>
        <begin position="1"/>
        <end position="18"/>
    </location>
</feature>
<protein>
    <submittedName>
        <fullName evidence="5">Lipoprotein NlpI</fullName>
    </submittedName>
</protein>
<dbReference type="KEGG" id="kan:IMCC3317_22170"/>
<dbReference type="Gene3D" id="1.25.40.10">
    <property type="entry name" value="Tetratricopeptide repeat domain"/>
    <property type="match status" value="2"/>
</dbReference>
<gene>
    <name evidence="5" type="primary">nlpI</name>
    <name evidence="5" type="ORF">IMCC3317_22170</name>
</gene>
<keyword evidence="6" id="KW-1185">Reference proteome</keyword>
<name>A0A7L4ZK57_9FLAO</name>
<dbReference type="PANTHER" id="PTHR44858:SF1">
    <property type="entry name" value="UDP-N-ACETYLGLUCOSAMINE--PEPTIDE N-ACETYLGLUCOSAMINYLTRANSFERASE SPINDLY-RELATED"/>
    <property type="match status" value="1"/>
</dbReference>
<dbReference type="PANTHER" id="PTHR44858">
    <property type="entry name" value="TETRATRICOPEPTIDE REPEAT PROTEIN 6"/>
    <property type="match status" value="1"/>
</dbReference>
<feature type="chain" id="PRO_5029497364" evidence="4">
    <location>
        <begin position="19"/>
        <end position="210"/>
    </location>
</feature>
<dbReference type="SMART" id="SM00028">
    <property type="entry name" value="TPR"/>
    <property type="match status" value="5"/>
</dbReference>
<dbReference type="InterPro" id="IPR019734">
    <property type="entry name" value="TPR_rpt"/>
</dbReference>
<dbReference type="Proteomes" id="UP000464657">
    <property type="component" value="Chromosome"/>
</dbReference>
<evidence type="ECO:0000313" key="6">
    <source>
        <dbReference type="Proteomes" id="UP000464657"/>
    </source>
</evidence>
<keyword evidence="1" id="KW-0677">Repeat</keyword>
<reference evidence="5 6" key="1">
    <citation type="journal article" date="2013" name="Int. J. Syst. Evol. Microbiol.">
        <title>Kordia antarctica sp. nov., isolated from Antarctic seawater.</title>
        <authorList>
            <person name="Baek K."/>
            <person name="Choi A."/>
            <person name="Kang I."/>
            <person name="Lee K."/>
            <person name="Cho J.C."/>
        </authorList>
    </citation>
    <scope>NUCLEOTIDE SEQUENCE [LARGE SCALE GENOMIC DNA]</scope>
    <source>
        <strain evidence="5 6">IMCC3317</strain>
    </source>
</reference>
<dbReference type="PROSITE" id="PS50005">
    <property type="entry name" value="TPR"/>
    <property type="match status" value="1"/>
</dbReference>
<accession>A0A7L4ZK57</accession>
<sequence>MKKIYIFFLLAAFSFANAQTTKTLLDSALVKKEQLKFLEGIKLCEQAIALDSTLTEAYFYKAGFHTALINKRNAGEDYKNYKVAIADYDKVIELNPKHAEAFFFRGGAHDAMGFIDEALADYLNSTAIDENQPKVYNSIGVCYAKKGKIDLALSYFEKATEFDPLYGKAYSNKGNVYDMKRDLKNACKNWKKALELGYTGNQRRYDTKCK</sequence>
<dbReference type="InterPro" id="IPR011990">
    <property type="entry name" value="TPR-like_helical_dom_sf"/>
</dbReference>
<dbReference type="InterPro" id="IPR050498">
    <property type="entry name" value="Ycf3"/>
</dbReference>
<dbReference type="PROSITE" id="PS50293">
    <property type="entry name" value="TPR_REGION"/>
    <property type="match status" value="1"/>
</dbReference>
<keyword evidence="4" id="KW-0732">Signal</keyword>
<dbReference type="OrthoDB" id="9811837at2"/>
<organism evidence="5 6">
    <name type="scientific">Kordia antarctica</name>
    <dbReference type="NCBI Taxonomy" id="1218801"/>
    <lineage>
        <taxon>Bacteria</taxon>
        <taxon>Pseudomonadati</taxon>
        <taxon>Bacteroidota</taxon>
        <taxon>Flavobacteriia</taxon>
        <taxon>Flavobacteriales</taxon>
        <taxon>Flavobacteriaceae</taxon>
        <taxon>Kordia</taxon>
    </lineage>
</organism>
<evidence type="ECO:0000256" key="2">
    <source>
        <dbReference type="ARBA" id="ARBA00022803"/>
    </source>
</evidence>